<evidence type="ECO:0000256" key="1">
    <source>
        <dbReference type="SAM" id="MobiDB-lite"/>
    </source>
</evidence>
<dbReference type="Gene3D" id="1.20.90.10">
    <property type="entry name" value="Phospholipase A2 domain"/>
    <property type="match status" value="1"/>
</dbReference>
<accession>A0A8D0BAA8</accession>
<dbReference type="Proteomes" id="UP000694421">
    <property type="component" value="Unplaced"/>
</dbReference>
<sequence length="63" mass="7226">SKLLSAYLLFTVCRCSHIYNAQPTIPEDFELYGCYCGQEGRGQPTDDLDKEKERDGIDRCLSY</sequence>
<dbReference type="GO" id="GO:0004623">
    <property type="term" value="F:phospholipase A2 activity"/>
    <property type="evidence" value="ECO:0007669"/>
    <property type="project" value="InterPro"/>
</dbReference>
<evidence type="ECO:0000313" key="2">
    <source>
        <dbReference type="Ensembl" id="ENSSMRP00000003020.1"/>
    </source>
</evidence>
<dbReference type="AlphaFoldDB" id="A0A8D0BAA8"/>
<reference evidence="2" key="1">
    <citation type="submission" date="2025-08" db="UniProtKB">
        <authorList>
            <consortium name="Ensembl"/>
        </authorList>
    </citation>
    <scope>IDENTIFICATION</scope>
</reference>
<feature type="compositionally biased region" description="Basic and acidic residues" evidence="1">
    <location>
        <begin position="47"/>
        <end position="63"/>
    </location>
</feature>
<keyword evidence="3" id="KW-1185">Reference proteome</keyword>
<feature type="region of interest" description="Disordered" evidence="1">
    <location>
        <begin position="40"/>
        <end position="63"/>
    </location>
</feature>
<dbReference type="SUPFAM" id="SSF48619">
    <property type="entry name" value="Phospholipase A2, PLA2"/>
    <property type="match status" value="1"/>
</dbReference>
<dbReference type="Ensembl" id="ENSSMRT00000003606.1">
    <property type="protein sequence ID" value="ENSSMRP00000003020.1"/>
    <property type="gene ID" value="ENSSMRG00000002557.1"/>
</dbReference>
<dbReference type="GO" id="GO:0050482">
    <property type="term" value="P:arachidonate secretion"/>
    <property type="evidence" value="ECO:0007669"/>
    <property type="project" value="InterPro"/>
</dbReference>
<evidence type="ECO:0000313" key="3">
    <source>
        <dbReference type="Proteomes" id="UP000694421"/>
    </source>
</evidence>
<dbReference type="InterPro" id="IPR036444">
    <property type="entry name" value="PLipase_A2_dom_sf"/>
</dbReference>
<proteinExistence type="predicted"/>
<dbReference type="GO" id="GO:0006644">
    <property type="term" value="P:phospholipid metabolic process"/>
    <property type="evidence" value="ECO:0007669"/>
    <property type="project" value="InterPro"/>
</dbReference>
<organism evidence="2 3">
    <name type="scientific">Salvator merianae</name>
    <name type="common">Argentine black and white tegu</name>
    <name type="synonym">Tupinambis merianae</name>
    <dbReference type="NCBI Taxonomy" id="96440"/>
    <lineage>
        <taxon>Eukaryota</taxon>
        <taxon>Metazoa</taxon>
        <taxon>Chordata</taxon>
        <taxon>Craniata</taxon>
        <taxon>Vertebrata</taxon>
        <taxon>Euteleostomi</taxon>
        <taxon>Lepidosauria</taxon>
        <taxon>Squamata</taxon>
        <taxon>Bifurcata</taxon>
        <taxon>Unidentata</taxon>
        <taxon>Episquamata</taxon>
        <taxon>Laterata</taxon>
        <taxon>Teiioidea</taxon>
        <taxon>Teiidae</taxon>
        <taxon>Salvator</taxon>
    </lineage>
</organism>
<protein>
    <submittedName>
        <fullName evidence="2">Uncharacterized protein</fullName>
    </submittedName>
</protein>
<reference evidence="2" key="2">
    <citation type="submission" date="2025-09" db="UniProtKB">
        <authorList>
            <consortium name="Ensembl"/>
        </authorList>
    </citation>
    <scope>IDENTIFICATION</scope>
</reference>
<name>A0A8D0BAA8_SALMN</name>